<dbReference type="PANTHER" id="PTHR11455:SF9">
    <property type="entry name" value="CRYPTOCHROME CIRCADIAN CLOCK 5 ISOFORM X1"/>
    <property type="match status" value="1"/>
</dbReference>
<protein>
    <submittedName>
        <fullName evidence="4">Deoxyribodipyrimidine photolyase</fullName>
    </submittedName>
</protein>
<comment type="cofactor">
    <cofactor evidence="1">
        <name>FAD</name>
        <dbReference type="ChEBI" id="CHEBI:57692"/>
    </cofactor>
    <text evidence="1">Binds 1 FAD per subunit.</text>
</comment>
<dbReference type="GO" id="GO:0003904">
    <property type="term" value="F:deoxyribodipyrimidine photo-lyase activity"/>
    <property type="evidence" value="ECO:0007669"/>
    <property type="project" value="TreeGrafter"/>
</dbReference>
<dbReference type="InterPro" id="IPR005101">
    <property type="entry name" value="Cryptochr/Photolyase_FAD-bd"/>
</dbReference>
<feature type="domain" description="Cryptochrome/DNA photolyase FAD-binding" evidence="3">
    <location>
        <begin position="75"/>
        <end position="222"/>
    </location>
</feature>
<dbReference type="Proteomes" id="UP000694001">
    <property type="component" value="Chromosome"/>
</dbReference>
<feature type="compositionally biased region" description="Basic and acidic residues" evidence="2">
    <location>
        <begin position="217"/>
        <end position="229"/>
    </location>
</feature>
<feature type="binding site" evidence="1">
    <location>
        <position position="26"/>
    </location>
    <ligand>
        <name>FAD</name>
        <dbReference type="ChEBI" id="CHEBI:57692"/>
    </ligand>
</feature>
<dbReference type="GO" id="GO:0071949">
    <property type="term" value="F:FAD binding"/>
    <property type="evidence" value="ECO:0007669"/>
    <property type="project" value="TreeGrafter"/>
</dbReference>
<proteinExistence type="predicted"/>
<sequence>MTLPAPTRAAALARLEAFAPAMGRAYAATRNHDRGPGDRSNVSLLSPHVRHRLVTEEELVAAALARHAPAACAKFVEEVFWRSYWKGWLEQRPSVWTAYRARVAEAVAGLRTEGGLRRAYEDAVSGRTGIACFDSWARELVETGYLHNHTRMWFASIWTFTLRLPWVLGADFTYRHFADGDPASNTLSWRWVAGLHTRGKHYLARAANIAEYTGGRFDPRGELDEHAPPLEEEPPGPALPLPPSDPAPEGEVALLVTEEDCLAETLLLGRARVVAVAAVTCTAARSPLPVGSVPERFAEGAVEDGCARAAAAFGAPAERLERFDAVADWAAASGARTLVTAYAPVGPVAEALDRVEQALAARGIRLLRVRRAWDDAVWPHATRGFFQLKDRIPAILRTFGRAV</sequence>
<evidence type="ECO:0000313" key="5">
    <source>
        <dbReference type="Proteomes" id="UP000694001"/>
    </source>
</evidence>
<keyword evidence="1" id="KW-0274">FAD</keyword>
<keyword evidence="1" id="KW-0285">Flavoprotein</keyword>
<dbReference type="KEGG" id="elio:KO353_05310"/>
<evidence type="ECO:0000259" key="3">
    <source>
        <dbReference type="Pfam" id="PF03441"/>
    </source>
</evidence>
<feature type="region of interest" description="Disordered" evidence="2">
    <location>
        <begin position="215"/>
        <end position="249"/>
    </location>
</feature>
<evidence type="ECO:0000256" key="1">
    <source>
        <dbReference type="PIRSR" id="PIRSR602081-1"/>
    </source>
</evidence>
<dbReference type="GO" id="GO:0003677">
    <property type="term" value="F:DNA binding"/>
    <property type="evidence" value="ECO:0007669"/>
    <property type="project" value="TreeGrafter"/>
</dbReference>
<feature type="binding site" evidence="1">
    <location>
        <position position="75"/>
    </location>
    <ligand>
        <name>FAD</name>
        <dbReference type="ChEBI" id="CHEBI:57692"/>
    </ligand>
</feature>
<dbReference type="RefSeq" id="WP_218286684.1">
    <property type="nucleotide sequence ID" value="NZ_CP076448.1"/>
</dbReference>
<evidence type="ECO:0000256" key="2">
    <source>
        <dbReference type="SAM" id="MobiDB-lite"/>
    </source>
</evidence>
<keyword evidence="5" id="KW-1185">Reference proteome</keyword>
<dbReference type="Pfam" id="PF03441">
    <property type="entry name" value="FAD_binding_7"/>
    <property type="match status" value="1"/>
</dbReference>
<name>A0A975YKL4_9PROT</name>
<feature type="binding site" evidence="1">
    <location>
        <begin position="179"/>
        <end position="181"/>
    </location>
    <ligand>
        <name>FAD</name>
        <dbReference type="ChEBI" id="CHEBI:57692"/>
    </ligand>
</feature>
<dbReference type="EMBL" id="CP076448">
    <property type="protein sequence ID" value="QXM25628.1"/>
    <property type="molecule type" value="Genomic_DNA"/>
</dbReference>
<dbReference type="InterPro" id="IPR002081">
    <property type="entry name" value="Cryptochrome/DNA_photolyase_1"/>
</dbReference>
<feature type="compositionally biased region" description="Pro residues" evidence="2">
    <location>
        <begin position="235"/>
        <end position="246"/>
    </location>
</feature>
<dbReference type="PANTHER" id="PTHR11455">
    <property type="entry name" value="CRYPTOCHROME"/>
    <property type="match status" value="1"/>
</dbReference>
<reference evidence="4" key="1">
    <citation type="submission" date="2021-06" db="EMBL/GenBank/DDBJ databases">
        <title>Elioraea tepida, sp. nov., a moderately thermophilic aerobic anoxygenic phototrophic bacterium isolated from an alkaline siliceous hot spring mat community in Yellowstone National Park, WY, USA.</title>
        <authorList>
            <person name="Saini M.K."/>
            <person name="Yoshida S."/>
            <person name="Sebastian A."/>
            <person name="Hirose S."/>
            <person name="Hara E."/>
            <person name="Tamaki H."/>
            <person name="Soulier N.T."/>
            <person name="Albert I."/>
            <person name="Hanada S."/>
            <person name="Bryant D.A."/>
            <person name="Tank M."/>
        </authorList>
    </citation>
    <scope>NUCLEOTIDE SEQUENCE</scope>
    <source>
        <strain evidence="4">MS-P2</strain>
    </source>
</reference>
<organism evidence="4 5">
    <name type="scientific">Elioraea tepida</name>
    <dbReference type="NCBI Taxonomy" id="2843330"/>
    <lineage>
        <taxon>Bacteria</taxon>
        <taxon>Pseudomonadati</taxon>
        <taxon>Pseudomonadota</taxon>
        <taxon>Alphaproteobacteria</taxon>
        <taxon>Acetobacterales</taxon>
        <taxon>Elioraeaceae</taxon>
        <taxon>Elioraea</taxon>
    </lineage>
</organism>
<dbReference type="AlphaFoldDB" id="A0A975YKL4"/>
<accession>A0A975YKL4</accession>
<evidence type="ECO:0000313" key="4">
    <source>
        <dbReference type="EMBL" id="QXM25628.1"/>
    </source>
</evidence>
<gene>
    <name evidence="4" type="ORF">KO353_05310</name>
</gene>